<comment type="caution">
    <text evidence="1">The sequence shown here is derived from an EMBL/GenBank/DDBJ whole genome shotgun (WGS) entry which is preliminary data.</text>
</comment>
<evidence type="ECO:0000313" key="2">
    <source>
        <dbReference type="Proteomes" id="UP001139158"/>
    </source>
</evidence>
<sequence length="75" mass="8112">MAGRDEIREMSRWYADKMAHAGSLAMKVADRLAVGDTRGAEEALPAYLEARMLAEGVASEILRLSGYRSGPAGTR</sequence>
<gene>
    <name evidence="1" type="ORF">LJ757_15955</name>
</gene>
<protein>
    <submittedName>
        <fullName evidence="1">Uncharacterized protein</fullName>
    </submittedName>
</protein>
<dbReference type="Proteomes" id="UP001139158">
    <property type="component" value="Unassembled WGS sequence"/>
</dbReference>
<accession>A0A9X1MHD9</accession>
<dbReference type="EMBL" id="JAJFZV010000018">
    <property type="protein sequence ID" value="MCC3299285.1"/>
    <property type="molecule type" value="Genomic_DNA"/>
</dbReference>
<keyword evidence="2" id="KW-1185">Reference proteome</keyword>
<proteinExistence type="predicted"/>
<evidence type="ECO:0000313" key="1">
    <source>
        <dbReference type="EMBL" id="MCC3299285.1"/>
    </source>
</evidence>
<name>A0A9X1MHD9_9MICC</name>
<organism evidence="1 2">
    <name type="scientific">Arthrobacter caoxuetaonis</name>
    <dbReference type="NCBI Taxonomy" id="2886935"/>
    <lineage>
        <taxon>Bacteria</taxon>
        <taxon>Bacillati</taxon>
        <taxon>Actinomycetota</taxon>
        <taxon>Actinomycetes</taxon>
        <taxon>Micrococcales</taxon>
        <taxon>Micrococcaceae</taxon>
        <taxon>Arthrobacter</taxon>
    </lineage>
</organism>
<reference evidence="1" key="1">
    <citation type="submission" date="2021-10" db="EMBL/GenBank/DDBJ databases">
        <title>Novel species in genus Arthrobacter.</title>
        <authorList>
            <person name="Liu Y."/>
        </authorList>
    </citation>
    <scope>NUCLEOTIDE SEQUENCE</scope>
    <source>
        <strain evidence="1">Zg-Y453</strain>
    </source>
</reference>
<dbReference type="AlphaFoldDB" id="A0A9X1MHD9"/>
<dbReference type="RefSeq" id="WP_227897273.1">
    <property type="nucleotide sequence ID" value="NZ_CP099467.1"/>
</dbReference>